<evidence type="ECO:0000313" key="2">
    <source>
        <dbReference type="EMBL" id="THV48565.1"/>
    </source>
</evidence>
<proteinExistence type="predicted"/>
<reference evidence="2 3" key="1">
    <citation type="submission" date="2017-12" db="EMBL/GenBank/DDBJ databases">
        <title>Comparative genomics of Botrytis spp.</title>
        <authorList>
            <person name="Valero-Jimenez C.A."/>
            <person name="Tapia P."/>
            <person name="Veloso J."/>
            <person name="Silva-Moreno E."/>
            <person name="Staats M."/>
            <person name="Valdes J.H."/>
            <person name="Van Kan J.A.L."/>
        </authorList>
    </citation>
    <scope>NUCLEOTIDE SEQUENCE [LARGE SCALE GENOMIC DNA]</scope>
    <source>
        <strain evidence="2 3">MUCL435</strain>
    </source>
</reference>
<gene>
    <name evidence="2" type="ORF">BGAL_0240g00040</name>
</gene>
<feature type="coiled-coil region" evidence="1">
    <location>
        <begin position="105"/>
        <end position="144"/>
    </location>
</feature>
<sequence>MSDVDPSDFSIRRKMLPIERKFGNNKLIYDGYGMNSNNHTFHSQLETRFPSADGGGTRSESFWKAQCFFRGLKRTGTIYEMIDRLRKDGHKPMVSKLIALETAMRDDYKTRYIATKEELEEEKRMEEVEEEKKWNNELDDLQKARQNPEKFLREKFPKVLDSKPENSVFMTIDSSSAAEIRKAALSLGLIYKALEVSKFDEPPLQRDLCSLIHIAVGRTVPAVKEKLQEIHQIRGKAIRKAQEAMKNARDIISEANDDVIRASDDKTWDVTGDWHISCLEMERTWSTSLTLKIYSQEYEGQFQLFGEFDFGGVSGLFRFEQQSPAFEMKSARLAHPNVKRGIITFRNANKEKKDNNGGNIECIKPNDKRLCCKTLPEAFSFPSTEKPSLQNPTWNYRWLGEYKIDSEPVPGQHFCSITFSEPLGTTLTGTFGGDLYRTWKEDMVFTGIKVGVGSAPSYDIEKEWHDRQNIIYDSDIQD</sequence>
<accession>A0A4S8QY59</accession>
<name>A0A4S8QY59_9HELO</name>
<protein>
    <submittedName>
        <fullName evidence="2">Uncharacterized protein</fullName>
    </submittedName>
</protein>
<dbReference type="Proteomes" id="UP000308671">
    <property type="component" value="Unassembled WGS sequence"/>
</dbReference>
<organism evidence="2 3">
    <name type="scientific">Botrytis galanthina</name>
    <dbReference type="NCBI Taxonomy" id="278940"/>
    <lineage>
        <taxon>Eukaryota</taxon>
        <taxon>Fungi</taxon>
        <taxon>Dikarya</taxon>
        <taxon>Ascomycota</taxon>
        <taxon>Pezizomycotina</taxon>
        <taxon>Leotiomycetes</taxon>
        <taxon>Helotiales</taxon>
        <taxon>Sclerotiniaceae</taxon>
        <taxon>Botrytis</taxon>
    </lineage>
</organism>
<keyword evidence="3" id="KW-1185">Reference proteome</keyword>
<comment type="caution">
    <text evidence="2">The sequence shown here is derived from an EMBL/GenBank/DDBJ whole genome shotgun (WGS) entry which is preliminary data.</text>
</comment>
<dbReference type="OrthoDB" id="4630416at2759"/>
<dbReference type="EMBL" id="PQXL01000240">
    <property type="protein sequence ID" value="THV48565.1"/>
    <property type="molecule type" value="Genomic_DNA"/>
</dbReference>
<keyword evidence="1" id="KW-0175">Coiled coil</keyword>
<dbReference type="AlphaFoldDB" id="A0A4S8QY59"/>
<evidence type="ECO:0000256" key="1">
    <source>
        <dbReference type="SAM" id="Coils"/>
    </source>
</evidence>
<evidence type="ECO:0000313" key="3">
    <source>
        <dbReference type="Proteomes" id="UP000308671"/>
    </source>
</evidence>